<dbReference type="InterPro" id="IPR015813">
    <property type="entry name" value="Pyrv/PenolPyrv_kinase-like_dom"/>
</dbReference>
<dbReference type="SUPFAM" id="SSF51621">
    <property type="entry name" value="Phosphoenolpyruvate/pyruvate domain"/>
    <property type="match status" value="1"/>
</dbReference>
<keyword evidence="6" id="KW-0547">Nucleotide-binding</keyword>
<feature type="domain" description="Pyruvate kinase barrel" evidence="14">
    <location>
        <begin position="1"/>
        <end position="321"/>
    </location>
</feature>
<keyword evidence="9 13" id="KW-0460">Magnesium</keyword>
<dbReference type="InterPro" id="IPR011037">
    <property type="entry name" value="Pyrv_Knase-like_insert_dom_sf"/>
</dbReference>
<dbReference type="Gene3D" id="3.20.20.60">
    <property type="entry name" value="Phosphoenolpyruvate-binding domains"/>
    <property type="match status" value="1"/>
</dbReference>
<evidence type="ECO:0000256" key="10">
    <source>
        <dbReference type="ARBA" id="ARBA00023152"/>
    </source>
</evidence>
<sequence length="463" mass="51060">MKRVKIVATVGPSTDSEEAIEELIKAGVDVFRLNFSHGDHDTHKKTIEAIRKCSKKLSKPTAILQDISGPKIRIGQINGVLELKKGDILILAKKKLNNDRYTVSVSHPEIVDFIKEGESVFFADGSIRTTALKKYRDYIELVVENEGVLSSRKGLNLPNSNIKISAITPKDERDLEFGAKEGVDVVAVSFVNSKEDILKAKEILKSYRASPKIVAKIETKKGVENIGEILSESDGLMVARGDLGIEVGLEKVPVIQKRLIKKANAHAKPVIVATQMLLSMVNSPYPTRAEVSDIANALLDGADAVMLSDETTIGKYPIKAVETLVRVILETQGIYLYYKKYDAYNDDAIAASVADLCKGMSPRAIISFTASGTTAKNIAKYRPDVPIYAITNSEDVLRWLSLVWGVEPFCVMKGVKDPETYIEKLKEIITQKNMFEKGDKLILTMGSIIGREGSTNMIRIFEV</sequence>
<dbReference type="EMBL" id="CP002606">
    <property type="protein sequence ID" value="AEA33434.1"/>
    <property type="molecule type" value="Genomic_DNA"/>
</dbReference>
<dbReference type="GO" id="GO:0030955">
    <property type="term" value="F:potassium ion binding"/>
    <property type="evidence" value="ECO:0007669"/>
    <property type="project" value="UniProtKB-UniRule"/>
</dbReference>
<dbReference type="GO" id="GO:0004743">
    <property type="term" value="F:pyruvate kinase activity"/>
    <property type="evidence" value="ECO:0007669"/>
    <property type="project" value="UniProtKB-UniRule"/>
</dbReference>
<protein>
    <recommendedName>
        <fullName evidence="3 12">Pyruvate kinase</fullName>
        <ecNumber evidence="3 12">2.7.1.40</ecNumber>
    </recommendedName>
</protein>
<evidence type="ECO:0000256" key="6">
    <source>
        <dbReference type="ARBA" id="ARBA00022741"/>
    </source>
</evidence>
<gene>
    <name evidence="16" type="ordered locus">Hipma_0462</name>
</gene>
<keyword evidence="10 13" id="KW-0324">Glycolysis</keyword>
<evidence type="ECO:0000256" key="3">
    <source>
        <dbReference type="ARBA" id="ARBA00012142"/>
    </source>
</evidence>
<keyword evidence="17" id="KW-1185">Reference proteome</keyword>
<reference evidence="16 17" key="1">
    <citation type="journal article" date="2011" name="Stand. Genomic Sci.">
        <title>Complete genome sequence of the thermophilic sulfur-reducer Hippea maritima type strain (MH(2)).</title>
        <authorList>
            <person name="Huntemann M."/>
            <person name="Lu M."/>
            <person name="Nolan M."/>
            <person name="Lapidus A."/>
            <person name="Lucas S."/>
            <person name="Hammon N."/>
            <person name="Deshpande S."/>
            <person name="Cheng J.F."/>
            <person name="Tapia R."/>
            <person name="Han C."/>
            <person name="Goodwin L."/>
            <person name="Pitluck S."/>
            <person name="Liolios K."/>
            <person name="Pagani I."/>
            <person name="Ivanova N."/>
            <person name="Ovchinikova G."/>
            <person name="Pati A."/>
            <person name="Chen A."/>
            <person name="Palaniappan K."/>
            <person name="Land M."/>
            <person name="Hauser L."/>
            <person name="Jeffries C.D."/>
            <person name="Detter J.C."/>
            <person name="Brambilla E.M."/>
            <person name="Rohde M."/>
            <person name="Spring S."/>
            <person name="Goker M."/>
            <person name="Woyke T."/>
            <person name="Bristow J."/>
            <person name="Eisen J.A."/>
            <person name="Markowitz V."/>
            <person name="Hugenholtz P."/>
            <person name="Kyrpides N.C."/>
            <person name="Klenk H.P."/>
            <person name="Mavromatis K."/>
        </authorList>
    </citation>
    <scope>NUCLEOTIDE SEQUENCE [LARGE SCALE GENOMIC DNA]</scope>
    <source>
        <strain evidence="17">ATCC 700847 / DSM 10411 / MH2</strain>
    </source>
</reference>
<dbReference type="EC" id="2.7.1.40" evidence="3 12"/>
<keyword evidence="7 13" id="KW-0418">Kinase</keyword>
<accession>F2LUA8</accession>
<evidence type="ECO:0000256" key="1">
    <source>
        <dbReference type="ARBA" id="ARBA00004997"/>
    </source>
</evidence>
<evidence type="ECO:0000259" key="15">
    <source>
        <dbReference type="Pfam" id="PF02887"/>
    </source>
</evidence>
<evidence type="ECO:0000256" key="8">
    <source>
        <dbReference type="ARBA" id="ARBA00022840"/>
    </source>
</evidence>
<dbReference type="GO" id="GO:0016301">
    <property type="term" value="F:kinase activity"/>
    <property type="evidence" value="ECO:0007669"/>
    <property type="project" value="UniProtKB-KW"/>
</dbReference>
<keyword evidence="5" id="KW-0479">Metal-binding</keyword>
<dbReference type="UniPathway" id="UPA00109">
    <property type="reaction ID" value="UER00188"/>
</dbReference>
<keyword evidence="8" id="KW-0067">ATP-binding</keyword>
<evidence type="ECO:0000256" key="4">
    <source>
        <dbReference type="ARBA" id="ARBA00022679"/>
    </source>
</evidence>
<evidence type="ECO:0000313" key="17">
    <source>
        <dbReference type="Proteomes" id="UP000008139"/>
    </source>
</evidence>
<dbReference type="GO" id="GO:0000287">
    <property type="term" value="F:magnesium ion binding"/>
    <property type="evidence" value="ECO:0007669"/>
    <property type="project" value="UniProtKB-UniRule"/>
</dbReference>
<evidence type="ECO:0000256" key="9">
    <source>
        <dbReference type="ARBA" id="ARBA00022842"/>
    </source>
</evidence>
<comment type="catalytic activity">
    <reaction evidence="13">
        <text>pyruvate + ATP = phosphoenolpyruvate + ADP + H(+)</text>
        <dbReference type="Rhea" id="RHEA:18157"/>
        <dbReference type="ChEBI" id="CHEBI:15361"/>
        <dbReference type="ChEBI" id="CHEBI:15378"/>
        <dbReference type="ChEBI" id="CHEBI:30616"/>
        <dbReference type="ChEBI" id="CHEBI:58702"/>
        <dbReference type="ChEBI" id="CHEBI:456216"/>
        <dbReference type="EC" id="2.7.1.40"/>
    </reaction>
</comment>
<organism evidence="16 17">
    <name type="scientific">Hippea maritima (strain ATCC 700847 / DSM 10411 / MH2)</name>
    <dbReference type="NCBI Taxonomy" id="760142"/>
    <lineage>
        <taxon>Bacteria</taxon>
        <taxon>Pseudomonadati</taxon>
        <taxon>Campylobacterota</taxon>
        <taxon>Desulfurellia</taxon>
        <taxon>Desulfurellales</taxon>
        <taxon>Hippeaceae</taxon>
        <taxon>Hippea</taxon>
    </lineage>
</organism>
<dbReference type="SUPFAM" id="SSF50800">
    <property type="entry name" value="PK beta-barrel domain-like"/>
    <property type="match status" value="1"/>
</dbReference>
<dbReference type="Gene3D" id="3.40.1380.20">
    <property type="entry name" value="Pyruvate kinase, C-terminal domain"/>
    <property type="match status" value="1"/>
</dbReference>
<dbReference type="GO" id="GO:0005524">
    <property type="term" value="F:ATP binding"/>
    <property type="evidence" value="ECO:0007669"/>
    <property type="project" value="UniProtKB-KW"/>
</dbReference>
<dbReference type="InterPro" id="IPR015793">
    <property type="entry name" value="Pyrv_Knase_brl"/>
</dbReference>
<dbReference type="Pfam" id="PF02887">
    <property type="entry name" value="PK_C"/>
    <property type="match status" value="1"/>
</dbReference>
<dbReference type="PANTHER" id="PTHR11817">
    <property type="entry name" value="PYRUVATE KINASE"/>
    <property type="match status" value="1"/>
</dbReference>
<dbReference type="SUPFAM" id="SSF52935">
    <property type="entry name" value="PK C-terminal domain-like"/>
    <property type="match status" value="1"/>
</dbReference>
<dbReference type="NCBIfam" id="TIGR01064">
    <property type="entry name" value="pyruv_kin"/>
    <property type="match status" value="1"/>
</dbReference>
<dbReference type="FunCoup" id="F2LUA8">
    <property type="interactions" value="339"/>
</dbReference>
<proteinExistence type="inferred from homology"/>
<dbReference type="STRING" id="760142.Hipma_0462"/>
<keyword evidence="11 16" id="KW-0670">Pyruvate</keyword>
<evidence type="ECO:0000259" key="14">
    <source>
        <dbReference type="Pfam" id="PF00224"/>
    </source>
</evidence>
<dbReference type="PRINTS" id="PR01050">
    <property type="entry name" value="PYRUVTKNASE"/>
</dbReference>
<dbReference type="InterPro" id="IPR001697">
    <property type="entry name" value="Pyr_Knase"/>
</dbReference>
<dbReference type="Gene3D" id="2.40.33.10">
    <property type="entry name" value="PK beta-barrel domain-like"/>
    <property type="match status" value="1"/>
</dbReference>
<evidence type="ECO:0000256" key="2">
    <source>
        <dbReference type="ARBA" id="ARBA00008663"/>
    </source>
</evidence>
<dbReference type="Pfam" id="PF00224">
    <property type="entry name" value="PK"/>
    <property type="match status" value="1"/>
</dbReference>
<dbReference type="InterPro" id="IPR015806">
    <property type="entry name" value="Pyrv_Knase_insert_dom_sf"/>
</dbReference>
<dbReference type="OrthoDB" id="9812123at2"/>
<evidence type="ECO:0000256" key="12">
    <source>
        <dbReference type="NCBIfam" id="TIGR01064"/>
    </source>
</evidence>
<comment type="pathway">
    <text evidence="1 13">Carbohydrate degradation; glycolysis; pyruvate from D-glyceraldehyde 3-phosphate: step 5/5.</text>
</comment>
<dbReference type="AlphaFoldDB" id="F2LUA8"/>
<comment type="similarity">
    <text evidence="2 13">Belongs to the pyruvate kinase family.</text>
</comment>
<reference evidence="17" key="2">
    <citation type="submission" date="2011-03" db="EMBL/GenBank/DDBJ databases">
        <title>The complete genome of Hippea maritima DSM 10411.</title>
        <authorList>
            <consortium name="US DOE Joint Genome Institute (JGI-PGF)"/>
            <person name="Lucas S."/>
            <person name="Copeland A."/>
            <person name="Lapidus A."/>
            <person name="Bruce D."/>
            <person name="Goodwin L."/>
            <person name="Pitluck S."/>
            <person name="Peters L."/>
            <person name="Kyrpides N."/>
            <person name="Mavromatis K."/>
            <person name="Pagani I."/>
            <person name="Ivanova N."/>
            <person name="Mikhailova N."/>
            <person name="Lu M."/>
            <person name="Detter J.C."/>
            <person name="Tapia R."/>
            <person name="Han C."/>
            <person name="Land M."/>
            <person name="Hauser L."/>
            <person name="Markowitz V."/>
            <person name="Cheng J.-F."/>
            <person name="Hugenholtz P."/>
            <person name="Woyke T."/>
            <person name="Wu D."/>
            <person name="Spring S."/>
            <person name="Schroeder M."/>
            <person name="Brambilla E."/>
            <person name="Klenk H.-P."/>
            <person name="Eisen J.A."/>
        </authorList>
    </citation>
    <scope>NUCLEOTIDE SEQUENCE [LARGE SCALE GENOMIC DNA]</scope>
    <source>
        <strain evidence="17">ATCC 700847 / DSM 10411 / MH2</strain>
    </source>
</reference>
<dbReference type="KEGG" id="hmr:Hipma_0462"/>
<feature type="domain" description="Pyruvate kinase C-terminal" evidence="15">
    <location>
        <begin position="347"/>
        <end position="460"/>
    </location>
</feature>
<dbReference type="HOGENOM" id="CLU_015439_0_2_7"/>
<dbReference type="Proteomes" id="UP000008139">
    <property type="component" value="Chromosome"/>
</dbReference>
<dbReference type="InParanoid" id="F2LUA8"/>
<keyword evidence="4 13" id="KW-0808">Transferase</keyword>
<evidence type="ECO:0000256" key="13">
    <source>
        <dbReference type="RuleBase" id="RU000504"/>
    </source>
</evidence>
<dbReference type="RefSeq" id="WP_013681475.1">
    <property type="nucleotide sequence ID" value="NC_015318.1"/>
</dbReference>
<dbReference type="NCBIfam" id="NF004978">
    <property type="entry name" value="PRK06354.1"/>
    <property type="match status" value="1"/>
</dbReference>
<evidence type="ECO:0000256" key="7">
    <source>
        <dbReference type="ARBA" id="ARBA00022777"/>
    </source>
</evidence>
<evidence type="ECO:0000313" key="16">
    <source>
        <dbReference type="EMBL" id="AEA33434.1"/>
    </source>
</evidence>
<dbReference type="NCBIfam" id="NF004491">
    <property type="entry name" value="PRK05826.1"/>
    <property type="match status" value="1"/>
</dbReference>
<evidence type="ECO:0000256" key="5">
    <source>
        <dbReference type="ARBA" id="ARBA00022723"/>
    </source>
</evidence>
<dbReference type="InterPro" id="IPR015795">
    <property type="entry name" value="Pyrv_Knase_C"/>
</dbReference>
<evidence type="ECO:0000256" key="11">
    <source>
        <dbReference type="ARBA" id="ARBA00023317"/>
    </source>
</evidence>
<dbReference type="InterPro" id="IPR040442">
    <property type="entry name" value="Pyrv_kinase-like_dom_sf"/>
</dbReference>
<dbReference type="InterPro" id="IPR036918">
    <property type="entry name" value="Pyrv_Knase_C_sf"/>
</dbReference>
<dbReference type="eggNOG" id="COG0469">
    <property type="taxonomic scope" value="Bacteria"/>
</dbReference>
<name>F2LUA8_HIPMA</name>